<evidence type="ECO:0000313" key="2">
    <source>
        <dbReference type="EMBL" id="KAK9874487.1"/>
    </source>
</evidence>
<organism evidence="2 3">
    <name type="scientific">Henosepilachna vigintioctopunctata</name>
    <dbReference type="NCBI Taxonomy" id="420089"/>
    <lineage>
        <taxon>Eukaryota</taxon>
        <taxon>Metazoa</taxon>
        <taxon>Ecdysozoa</taxon>
        <taxon>Arthropoda</taxon>
        <taxon>Hexapoda</taxon>
        <taxon>Insecta</taxon>
        <taxon>Pterygota</taxon>
        <taxon>Neoptera</taxon>
        <taxon>Endopterygota</taxon>
        <taxon>Coleoptera</taxon>
        <taxon>Polyphaga</taxon>
        <taxon>Cucujiformia</taxon>
        <taxon>Coccinelloidea</taxon>
        <taxon>Coccinellidae</taxon>
        <taxon>Epilachninae</taxon>
        <taxon>Epilachnini</taxon>
        <taxon>Henosepilachna</taxon>
    </lineage>
</organism>
<protein>
    <submittedName>
        <fullName evidence="2">Uncharacterized protein</fullName>
    </submittedName>
</protein>
<gene>
    <name evidence="2" type="ORF">WA026_002835</name>
</gene>
<name>A0AAW1U2H5_9CUCU</name>
<evidence type="ECO:0000313" key="3">
    <source>
        <dbReference type="Proteomes" id="UP001431783"/>
    </source>
</evidence>
<dbReference type="EMBL" id="JARQZJ010000031">
    <property type="protein sequence ID" value="KAK9874487.1"/>
    <property type="molecule type" value="Genomic_DNA"/>
</dbReference>
<sequence length="87" mass="10022">MRFSEFVVNVCGKKWPFGRLIPERDRWPWLRPVASPSFEVAESAGTSRDNASWAEGRTPPRPRNSATRDRKMPLSLRGTETIQKHLD</sequence>
<proteinExistence type="predicted"/>
<dbReference type="Proteomes" id="UP001431783">
    <property type="component" value="Unassembled WGS sequence"/>
</dbReference>
<keyword evidence="3" id="KW-1185">Reference proteome</keyword>
<evidence type="ECO:0000256" key="1">
    <source>
        <dbReference type="SAM" id="MobiDB-lite"/>
    </source>
</evidence>
<comment type="caution">
    <text evidence="2">The sequence shown here is derived from an EMBL/GenBank/DDBJ whole genome shotgun (WGS) entry which is preliminary data.</text>
</comment>
<reference evidence="2 3" key="1">
    <citation type="submission" date="2023-03" db="EMBL/GenBank/DDBJ databases">
        <title>Genome insight into feeding habits of ladybird beetles.</title>
        <authorList>
            <person name="Li H.-S."/>
            <person name="Huang Y.-H."/>
            <person name="Pang H."/>
        </authorList>
    </citation>
    <scope>NUCLEOTIDE SEQUENCE [LARGE SCALE GENOMIC DNA]</scope>
    <source>
        <strain evidence="2">SYSU_2023b</strain>
        <tissue evidence="2">Whole body</tissue>
    </source>
</reference>
<feature type="region of interest" description="Disordered" evidence="1">
    <location>
        <begin position="38"/>
        <end position="87"/>
    </location>
</feature>
<accession>A0AAW1U2H5</accession>
<dbReference type="AlphaFoldDB" id="A0AAW1U2H5"/>